<proteinExistence type="predicted"/>
<keyword evidence="1" id="KW-0472">Membrane</keyword>
<dbReference type="PANTHER" id="PTHR40288">
    <property type="entry name" value="PROTEIN CBG16535-RELATED"/>
    <property type="match status" value="1"/>
</dbReference>
<keyword evidence="4" id="KW-1185">Reference proteome</keyword>
<dbReference type="EMBL" id="UYYG01000095">
    <property type="protein sequence ID" value="VDN53019.1"/>
    <property type="molecule type" value="Genomic_DNA"/>
</dbReference>
<accession>A0A0N4UMZ5</accession>
<dbReference type="PANTHER" id="PTHR40288:SF1">
    <property type="entry name" value="EXPERA DOMAIN-CONTAINING PROTEIN"/>
    <property type="match status" value="1"/>
</dbReference>
<evidence type="ECO:0000313" key="2">
    <source>
        <dbReference type="EMBL" id="VDN53019.1"/>
    </source>
</evidence>
<feature type="transmembrane region" description="Helical" evidence="1">
    <location>
        <begin position="83"/>
        <end position="111"/>
    </location>
</feature>
<dbReference type="OrthoDB" id="5858931at2759"/>
<organism evidence="3 5">
    <name type="scientific">Dracunculus medinensis</name>
    <name type="common">Guinea worm</name>
    <dbReference type="NCBI Taxonomy" id="318479"/>
    <lineage>
        <taxon>Eukaryota</taxon>
        <taxon>Metazoa</taxon>
        <taxon>Ecdysozoa</taxon>
        <taxon>Nematoda</taxon>
        <taxon>Chromadorea</taxon>
        <taxon>Rhabditida</taxon>
        <taxon>Spirurina</taxon>
        <taxon>Dracunculoidea</taxon>
        <taxon>Dracunculidae</taxon>
        <taxon>Dracunculus</taxon>
    </lineage>
</organism>
<dbReference type="AlphaFoldDB" id="A0A0N4UMZ5"/>
<dbReference type="Proteomes" id="UP000038040">
    <property type="component" value="Unplaced"/>
</dbReference>
<name>A0A0N4UMZ5_DRAME</name>
<reference evidence="2 4" key="2">
    <citation type="submission" date="2018-11" db="EMBL/GenBank/DDBJ databases">
        <authorList>
            <consortium name="Pathogen Informatics"/>
        </authorList>
    </citation>
    <scope>NUCLEOTIDE SEQUENCE [LARGE SCALE GENOMIC DNA]</scope>
</reference>
<evidence type="ECO:0000313" key="5">
    <source>
        <dbReference type="WBParaSite" id="DME_0000925501-mRNA-1"/>
    </source>
</evidence>
<reference evidence="5" key="1">
    <citation type="submission" date="2017-02" db="UniProtKB">
        <authorList>
            <consortium name="WormBaseParasite"/>
        </authorList>
    </citation>
    <scope>IDENTIFICATION</scope>
</reference>
<protein>
    <submittedName>
        <fullName evidence="5">DUF2214 domain-containing protein</fullName>
    </submittedName>
</protein>
<keyword evidence="1" id="KW-1133">Transmembrane helix</keyword>
<evidence type="ECO:0000256" key="1">
    <source>
        <dbReference type="SAM" id="Phobius"/>
    </source>
</evidence>
<evidence type="ECO:0000313" key="3">
    <source>
        <dbReference type="Proteomes" id="UP000038040"/>
    </source>
</evidence>
<dbReference type="Proteomes" id="UP000274756">
    <property type="component" value="Unassembled WGS sequence"/>
</dbReference>
<feature type="transmembrane region" description="Helical" evidence="1">
    <location>
        <begin position="48"/>
        <end position="71"/>
    </location>
</feature>
<gene>
    <name evidence="2" type="ORF">DME_LOCUS2992</name>
</gene>
<sequence length="120" mass="13507">MHRILGTNECVANYLDGGFMRGLWCLSHAGALLLLPIAIFILTKPSWLLWPALLMQSSYALGLAILSMAIAPKLMDAFSGKVNVGLIYSFGIFVTGFILNWFFTLVLWHFYWYIESKSPT</sequence>
<evidence type="ECO:0000313" key="4">
    <source>
        <dbReference type="Proteomes" id="UP000274756"/>
    </source>
</evidence>
<dbReference type="WBParaSite" id="DME_0000925501-mRNA-1">
    <property type="protein sequence ID" value="DME_0000925501-mRNA-1"/>
    <property type="gene ID" value="DME_0000925501"/>
</dbReference>
<feature type="transmembrane region" description="Helical" evidence="1">
    <location>
        <begin position="23"/>
        <end position="42"/>
    </location>
</feature>
<keyword evidence="1" id="KW-0812">Transmembrane</keyword>